<dbReference type="InterPro" id="IPR001647">
    <property type="entry name" value="HTH_TetR"/>
</dbReference>
<dbReference type="PRINTS" id="PR00455">
    <property type="entry name" value="HTHTETR"/>
</dbReference>
<evidence type="ECO:0000313" key="6">
    <source>
        <dbReference type="EMBL" id="AKA36556.1"/>
    </source>
</evidence>
<dbReference type="Proteomes" id="UP000032726">
    <property type="component" value="Chromosome"/>
</dbReference>
<dbReference type="PANTHER" id="PTHR47506:SF3">
    <property type="entry name" value="HTH-TYPE TRANSCRIPTIONAL REGULATOR LMRA"/>
    <property type="match status" value="1"/>
</dbReference>
<keyword evidence="2 4" id="KW-0238">DNA-binding</keyword>
<dbReference type="PROSITE" id="PS50977">
    <property type="entry name" value="HTH_TETR_2"/>
    <property type="match status" value="1"/>
</dbReference>
<gene>
    <name evidence="6" type="ORF">VC82_3012</name>
</gene>
<dbReference type="SUPFAM" id="SSF46689">
    <property type="entry name" value="Homeodomain-like"/>
    <property type="match status" value="1"/>
</dbReference>
<dbReference type="InterPro" id="IPR009057">
    <property type="entry name" value="Homeodomain-like_sf"/>
</dbReference>
<keyword evidence="1" id="KW-0805">Transcription regulation</keyword>
<dbReference type="PANTHER" id="PTHR47506">
    <property type="entry name" value="TRANSCRIPTIONAL REGULATORY PROTEIN"/>
    <property type="match status" value="1"/>
</dbReference>
<keyword evidence="3" id="KW-0804">Transcription</keyword>
<name>A0A0D5YXD3_9FLAO</name>
<feature type="domain" description="HTH tetR-type" evidence="5">
    <location>
        <begin position="35"/>
        <end position="95"/>
    </location>
</feature>
<dbReference type="HOGENOM" id="CLU_069356_28_1_10"/>
<keyword evidence="7" id="KW-1185">Reference proteome</keyword>
<evidence type="ECO:0000256" key="2">
    <source>
        <dbReference type="ARBA" id="ARBA00023125"/>
    </source>
</evidence>
<evidence type="ECO:0000259" key="5">
    <source>
        <dbReference type="PROSITE" id="PS50977"/>
    </source>
</evidence>
<dbReference type="KEGG" id="mlt:VC82_3012"/>
<dbReference type="Pfam" id="PF00440">
    <property type="entry name" value="TetR_N"/>
    <property type="match status" value="1"/>
</dbReference>
<dbReference type="Gene3D" id="1.10.357.10">
    <property type="entry name" value="Tetracycline Repressor, domain 2"/>
    <property type="match status" value="1"/>
</dbReference>
<dbReference type="EMBL" id="CP011071">
    <property type="protein sequence ID" value="AKA36556.1"/>
    <property type="molecule type" value="Genomic_DNA"/>
</dbReference>
<dbReference type="AlphaFoldDB" id="A0A0D5YXD3"/>
<dbReference type="Pfam" id="PF16925">
    <property type="entry name" value="TetR_C_13"/>
    <property type="match status" value="1"/>
</dbReference>
<proteinExistence type="predicted"/>
<dbReference type="SUPFAM" id="SSF48498">
    <property type="entry name" value="Tetracyclin repressor-like, C-terminal domain"/>
    <property type="match status" value="1"/>
</dbReference>
<evidence type="ECO:0000256" key="4">
    <source>
        <dbReference type="PROSITE-ProRule" id="PRU00335"/>
    </source>
</evidence>
<sequence>MIFYERITFHSYHTVYIFSYISLELPITKMSTKAERTTAYIIETVAPIFNKFGYVGTSMSDLTDATGLTKGAIYGNFENKEALALSAFEYNRNKLLEALDEKLGVEGTAMKKIFSLLNFYRQYDVFTLPMGGCPILNVGVDAQHNNELLAAAAKETIKEVEGKIALVLENGVNSREIYLPVTPLQFAKQLYTMLQGAVAMATMTRDRKYLMNTTAYLEQLVMKEIKK</sequence>
<evidence type="ECO:0000256" key="3">
    <source>
        <dbReference type="ARBA" id="ARBA00023163"/>
    </source>
</evidence>
<feature type="DNA-binding region" description="H-T-H motif" evidence="4">
    <location>
        <begin position="58"/>
        <end position="77"/>
    </location>
</feature>
<dbReference type="InterPro" id="IPR036271">
    <property type="entry name" value="Tet_transcr_reg_TetR-rel_C_sf"/>
</dbReference>
<organism evidence="6 7">
    <name type="scientific">Flagellimonas lutaonensis</name>
    <dbReference type="NCBI Taxonomy" id="516051"/>
    <lineage>
        <taxon>Bacteria</taxon>
        <taxon>Pseudomonadati</taxon>
        <taxon>Bacteroidota</taxon>
        <taxon>Flavobacteriia</taxon>
        <taxon>Flavobacteriales</taxon>
        <taxon>Flavobacteriaceae</taxon>
        <taxon>Flagellimonas</taxon>
    </lineage>
</organism>
<evidence type="ECO:0000313" key="7">
    <source>
        <dbReference type="Proteomes" id="UP000032726"/>
    </source>
</evidence>
<dbReference type="PATRIC" id="fig|516051.4.peg.3089"/>
<protein>
    <submittedName>
        <fullName evidence="6">TetR family transcriptional regulator</fullName>
    </submittedName>
</protein>
<evidence type="ECO:0000256" key="1">
    <source>
        <dbReference type="ARBA" id="ARBA00023015"/>
    </source>
</evidence>
<dbReference type="InterPro" id="IPR011075">
    <property type="entry name" value="TetR_C"/>
</dbReference>
<dbReference type="GO" id="GO:0003677">
    <property type="term" value="F:DNA binding"/>
    <property type="evidence" value="ECO:0007669"/>
    <property type="project" value="UniProtKB-UniRule"/>
</dbReference>
<reference evidence="6 7" key="1">
    <citation type="submission" date="2015-03" db="EMBL/GenBank/DDBJ databases">
        <title>Complete genome sequence of Muricauda lutaonensis CC-HSB-11T, isolated from a coastal hot spring.</title>
        <authorList>
            <person name="Kim K.M."/>
        </authorList>
    </citation>
    <scope>NUCLEOTIDE SEQUENCE [LARGE SCALE GENOMIC DNA]</scope>
    <source>
        <strain evidence="6 7">CC-HSB-11</strain>
    </source>
</reference>
<accession>A0A0D5YXD3</accession>
<dbReference type="STRING" id="516051.VC82_3012"/>